<protein>
    <submittedName>
        <fullName evidence="3">Uncharacterized protein</fullName>
    </submittedName>
</protein>
<gene>
    <name evidence="3" type="ORF">FIESC28_09325</name>
</gene>
<evidence type="ECO:0000256" key="1">
    <source>
        <dbReference type="SAM" id="MobiDB-lite"/>
    </source>
</evidence>
<keyword evidence="2" id="KW-0472">Membrane</keyword>
<reference evidence="3 4" key="1">
    <citation type="submission" date="2018-06" db="EMBL/GenBank/DDBJ databases">
        <title>Fusarium incarnatum-equiseti species complex species 28.</title>
        <authorList>
            <person name="Gardiner D.M."/>
        </authorList>
    </citation>
    <scope>NUCLEOTIDE SEQUENCE [LARGE SCALE GENOMIC DNA]</scope>
    <source>
        <strain evidence="3 4">FIESC_28</strain>
    </source>
</reference>
<feature type="region of interest" description="Disordered" evidence="1">
    <location>
        <begin position="108"/>
        <end position="175"/>
    </location>
</feature>
<dbReference type="RefSeq" id="XP_031012496.1">
    <property type="nucleotide sequence ID" value="XM_031163462.1"/>
</dbReference>
<dbReference type="OrthoDB" id="5105805at2759"/>
<sequence length="233" mass="24419">MAQPSDPSYLLADFPSTDNPPDTQDKKDATATDLSVNSADAPRPKLQNGERGFKRKFMPGRLFADCAAILVPIALVAFAIAIMRLDNKETDQQDEQFSTTAIVSDVSTVTSEEESSTTAVGEESTTTAAPDVSTTAVLVEESTSTTVAETTTTAAAEESTTTTAGETTTTASGPQASLFARLDDGSEVEAPGTQPEFALEADTSRLYATSSDGSKVYAYTVIPVGGNYGFLIE</sequence>
<organism evidence="3 4">
    <name type="scientific">Fusarium coffeatum</name>
    <dbReference type="NCBI Taxonomy" id="231269"/>
    <lineage>
        <taxon>Eukaryota</taxon>
        <taxon>Fungi</taxon>
        <taxon>Dikarya</taxon>
        <taxon>Ascomycota</taxon>
        <taxon>Pezizomycotina</taxon>
        <taxon>Sordariomycetes</taxon>
        <taxon>Hypocreomycetidae</taxon>
        <taxon>Hypocreales</taxon>
        <taxon>Nectriaceae</taxon>
        <taxon>Fusarium</taxon>
        <taxon>Fusarium incarnatum-equiseti species complex</taxon>
    </lineage>
</organism>
<dbReference type="EMBL" id="QKXC01000228">
    <property type="protein sequence ID" value="RBR10794.1"/>
    <property type="molecule type" value="Genomic_DNA"/>
</dbReference>
<dbReference type="Proteomes" id="UP000253153">
    <property type="component" value="Unassembled WGS sequence"/>
</dbReference>
<comment type="caution">
    <text evidence="3">The sequence shown here is derived from an EMBL/GenBank/DDBJ whole genome shotgun (WGS) entry which is preliminary data.</text>
</comment>
<evidence type="ECO:0000313" key="4">
    <source>
        <dbReference type="Proteomes" id="UP000253153"/>
    </source>
</evidence>
<evidence type="ECO:0000313" key="3">
    <source>
        <dbReference type="EMBL" id="RBR10794.1"/>
    </source>
</evidence>
<accession>A0A366R0V9</accession>
<keyword evidence="2" id="KW-0812">Transmembrane</keyword>
<keyword evidence="4" id="KW-1185">Reference proteome</keyword>
<feature type="region of interest" description="Disordered" evidence="1">
    <location>
        <begin position="1"/>
        <end position="52"/>
    </location>
</feature>
<dbReference type="AlphaFoldDB" id="A0A366R0V9"/>
<keyword evidence="2" id="KW-1133">Transmembrane helix</keyword>
<feature type="compositionally biased region" description="Low complexity" evidence="1">
    <location>
        <begin position="108"/>
        <end position="172"/>
    </location>
</feature>
<dbReference type="GeneID" id="41998758"/>
<evidence type="ECO:0000256" key="2">
    <source>
        <dbReference type="SAM" id="Phobius"/>
    </source>
</evidence>
<feature type="transmembrane region" description="Helical" evidence="2">
    <location>
        <begin position="62"/>
        <end position="83"/>
    </location>
</feature>
<proteinExistence type="predicted"/>
<name>A0A366R0V9_9HYPO</name>